<proteinExistence type="predicted"/>
<evidence type="ECO:0000313" key="1">
    <source>
        <dbReference type="EMBL" id="MEN1758993.1"/>
    </source>
</evidence>
<organism evidence="1 2">
    <name type="scientific">Anoxynatronum sibiricum</name>
    <dbReference type="NCBI Taxonomy" id="210623"/>
    <lineage>
        <taxon>Bacteria</taxon>
        <taxon>Bacillati</taxon>
        <taxon>Bacillota</taxon>
        <taxon>Clostridia</taxon>
        <taxon>Eubacteriales</taxon>
        <taxon>Clostridiaceae</taxon>
        <taxon>Anoxynatronum</taxon>
    </lineage>
</organism>
<comment type="caution">
    <text evidence="1">The sequence shown here is derived from an EMBL/GenBank/DDBJ whole genome shotgun (WGS) entry which is preliminary data.</text>
</comment>
<protein>
    <recommendedName>
        <fullName evidence="3">Thymidylate kinase</fullName>
    </recommendedName>
</protein>
<evidence type="ECO:0000313" key="2">
    <source>
        <dbReference type="Proteomes" id="UP001407405"/>
    </source>
</evidence>
<sequence length="223" mass="25607">MYQGIILEGISGSGKTEVLQALLHHPLLNTLSAASRLILTEHHTQRVLELQEQRRRLQPEDHIALLEELTSFIEGCAARTLGRGWNENQLASHDLFFLLERFHLTHVFRFPHMKWDHVKEVDQRLKPLGTILCLLTVDAETLEKRLFSRQHTCWLQYLKQYGDTPAAIVDTFMKRQEEARRLSQSSCLPILEINTSSKTASTVAQQIITTLSLPAVEKYSNEI</sequence>
<accession>A0ABU9VPS4</accession>
<gene>
    <name evidence="1" type="ORF">AAIG11_00780</name>
</gene>
<dbReference type="SUPFAM" id="SSF52540">
    <property type="entry name" value="P-loop containing nucleoside triphosphate hydrolases"/>
    <property type="match status" value="1"/>
</dbReference>
<dbReference type="Proteomes" id="UP001407405">
    <property type="component" value="Unassembled WGS sequence"/>
</dbReference>
<dbReference type="EMBL" id="JBCITM010000001">
    <property type="protein sequence ID" value="MEN1758993.1"/>
    <property type="molecule type" value="Genomic_DNA"/>
</dbReference>
<dbReference type="InterPro" id="IPR027417">
    <property type="entry name" value="P-loop_NTPase"/>
</dbReference>
<name>A0ABU9VPS4_9CLOT</name>
<reference evidence="1 2" key="1">
    <citation type="submission" date="2024-04" db="EMBL/GenBank/DDBJ databases">
        <title>Genome sequencing and metabolic network reconstruction of aminoacids and betaine degradation by Anoxynatronum sibiricum.</title>
        <authorList>
            <person name="Detkova E.N."/>
            <person name="Boltjanskaja Y.V."/>
            <person name="Mardanov A.V."/>
            <person name="Kevbrin V."/>
        </authorList>
    </citation>
    <scope>NUCLEOTIDE SEQUENCE [LARGE SCALE GENOMIC DNA]</scope>
    <source>
        <strain evidence="1 2">Z-7981</strain>
    </source>
</reference>
<dbReference type="RefSeq" id="WP_343184376.1">
    <property type="nucleotide sequence ID" value="NZ_JBCITM010000001.1"/>
</dbReference>
<evidence type="ECO:0008006" key="3">
    <source>
        <dbReference type="Google" id="ProtNLM"/>
    </source>
</evidence>
<dbReference type="Gene3D" id="3.40.50.300">
    <property type="entry name" value="P-loop containing nucleotide triphosphate hydrolases"/>
    <property type="match status" value="1"/>
</dbReference>
<keyword evidence="2" id="KW-1185">Reference proteome</keyword>